<organism evidence="6 7">
    <name type="scientific">Glacieibacterium frigidum</name>
    <dbReference type="NCBI Taxonomy" id="2593303"/>
    <lineage>
        <taxon>Bacteria</taxon>
        <taxon>Pseudomonadati</taxon>
        <taxon>Pseudomonadota</taxon>
        <taxon>Alphaproteobacteria</taxon>
        <taxon>Sphingomonadales</taxon>
        <taxon>Sphingosinicellaceae</taxon>
        <taxon>Glacieibacterium</taxon>
    </lineage>
</organism>
<protein>
    <submittedName>
        <fullName evidence="6">RNA methyltransferase</fullName>
    </submittedName>
</protein>
<dbReference type="PANTHER" id="PTHR42786">
    <property type="entry name" value="TRNA/RRNA METHYLTRANSFERASE"/>
    <property type="match status" value="1"/>
</dbReference>
<gene>
    <name evidence="6" type="ORF">FMM06_10255</name>
</gene>
<evidence type="ECO:0000256" key="3">
    <source>
        <dbReference type="ARBA" id="ARBA00022679"/>
    </source>
</evidence>
<dbReference type="Pfam" id="PF00588">
    <property type="entry name" value="SpoU_methylase"/>
    <property type="match status" value="1"/>
</dbReference>
<keyword evidence="7" id="KW-1185">Reference proteome</keyword>
<dbReference type="GO" id="GO:0008173">
    <property type="term" value="F:RNA methyltransferase activity"/>
    <property type="evidence" value="ECO:0007669"/>
    <property type="project" value="InterPro"/>
</dbReference>
<dbReference type="InterPro" id="IPR004384">
    <property type="entry name" value="RNA_MeTrfase_TrmJ/LasT"/>
</dbReference>
<dbReference type="OrthoDB" id="9806346at2"/>
<evidence type="ECO:0000313" key="7">
    <source>
        <dbReference type="Proteomes" id="UP000317894"/>
    </source>
</evidence>
<dbReference type="PANTHER" id="PTHR42786:SF7">
    <property type="entry name" value="TRNA_RRNA METHYLTRANSFERASE SPOU TYPE DOMAIN-CONTAINING PROTEIN"/>
    <property type="match status" value="1"/>
</dbReference>
<dbReference type="InterPro" id="IPR029026">
    <property type="entry name" value="tRNA_m1G_MTases_N"/>
</dbReference>
<proteinExistence type="inferred from homology"/>
<evidence type="ECO:0000256" key="4">
    <source>
        <dbReference type="ARBA" id="ARBA00022691"/>
    </source>
</evidence>
<dbReference type="SUPFAM" id="SSF75217">
    <property type="entry name" value="alpha/beta knot"/>
    <property type="match status" value="1"/>
</dbReference>
<keyword evidence="3 6" id="KW-0808">Transferase</keyword>
<evidence type="ECO:0000259" key="5">
    <source>
        <dbReference type="Pfam" id="PF00588"/>
    </source>
</evidence>
<dbReference type="InterPro" id="IPR001537">
    <property type="entry name" value="SpoU_MeTrfase"/>
</dbReference>
<evidence type="ECO:0000313" key="6">
    <source>
        <dbReference type="EMBL" id="TRW14105.1"/>
    </source>
</evidence>
<comment type="caution">
    <text evidence="6">The sequence shown here is derived from an EMBL/GenBank/DDBJ whole genome shotgun (WGS) entry which is preliminary data.</text>
</comment>
<evidence type="ECO:0000256" key="1">
    <source>
        <dbReference type="ARBA" id="ARBA00007228"/>
    </source>
</evidence>
<dbReference type="Gene3D" id="1.10.8.590">
    <property type="match status" value="1"/>
</dbReference>
<dbReference type="GO" id="GO:0005829">
    <property type="term" value="C:cytosol"/>
    <property type="evidence" value="ECO:0007669"/>
    <property type="project" value="TreeGrafter"/>
</dbReference>
<dbReference type="GO" id="GO:0002128">
    <property type="term" value="P:tRNA nucleoside ribose methylation"/>
    <property type="evidence" value="ECO:0007669"/>
    <property type="project" value="TreeGrafter"/>
</dbReference>
<dbReference type="GO" id="GO:0003723">
    <property type="term" value="F:RNA binding"/>
    <property type="evidence" value="ECO:0007669"/>
    <property type="project" value="InterPro"/>
</dbReference>
<dbReference type="Proteomes" id="UP000317894">
    <property type="component" value="Unassembled WGS sequence"/>
</dbReference>
<sequence>MTEAPAIILVRPQLGQNIGSCARAMLNFELTDLRLVAPRDGWPNADAGPAASGADEVLAAARVYDTVQEAVADLSYVYATTVRGRELTRPVVTPAQAATEMRGRGARSGLLFGAERSGLLTEELIFANAILTVPVNPAFGSLNLAQAVLLAAYEWHRAGDATPAAVLANYEAPAPHAELEGLIVALDAALVDAGYFKPPETVSAKRMTLRNLMTRPAWSAKEVRTLRGMVTALHNGPRVRRKE</sequence>
<dbReference type="InterPro" id="IPR029028">
    <property type="entry name" value="Alpha/beta_knot_MTases"/>
</dbReference>
<dbReference type="RefSeq" id="WP_144237311.1">
    <property type="nucleotide sequence ID" value="NZ_VJWA01000002.1"/>
</dbReference>
<evidence type="ECO:0000256" key="2">
    <source>
        <dbReference type="ARBA" id="ARBA00022603"/>
    </source>
</evidence>
<keyword evidence="4" id="KW-0949">S-adenosyl-L-methionine</keyword>
<dbReference type="EMBL" id="VJWA01000002">
    <property type="protein sequence ID" value="TRW14105.1"/>
    <property type="molecule type" value="Genomic_DNA"/>
</dbReference>
<dbReference type="CDD" id="cd18093">
    <property type="entry name" value="SpoU-like_TrmJ"/>
    <property type="match status" value="1"/>
</dbReference>
<comment type="similarity">
    <text evidence="1">Belongs to the class IV-like SAM-binding methyltransferase superfamily. RNA methyltransferase TrmH family.</text>
</comment>
<reference evidence="6 7" key="1">
    <citation type="submission" date="2019-07" db="EMBL/GenBank/DDBJ databases">
        <title>Novel species isolated from glacier.</title>
        <authorList>
            <person name="Liu Q."/>
            <person name="Xin Y.-H."/>
        </authorList>
    </citation>
    <scope>NUCLEOTIDE SEQUENCE [LARGE SCALE GENOMIC DNA]</scope>
    <source>
        <strain evidence="6 7">LB1R16</strain>
    </source>
</reference>
<dbReference type="Gene3D" id="3.40.1280.10">
    <property type="match status" value="1"/>
</dbReference>
<accession>A0A552U7B3</accession>
<keyword evidence="2 6" id="KW-0489">Methyltransferase</keyword>
<name>A0A552U7B3_9SPHN</name>
<dbReference type="PIRSF" id="PIRSF004808">
    <property type="entry name" value="LasT"/>
    <property type="match status" value="1"/>
</dbReference>
<feature type="domain" description="tRNA/rRNA methyltransferase SpoU type" evidence="5">
    <location>
        <begin position="6"/>
        <end position="153"/>
    </location>
</feature>
<dbReference type="AlphaFoldDB" id="A0A552U7B3"/>